<reference evidence="6 7" key="1">
    <citation type="journal article" date="2018" name="Nat. Genet.">
        <title>The Rosa genome provides new insights in the design of modern roses.</title>
        <authorList>
            <person name="Bendahmane M."/>
        </authorList>
    </citation>
    <scope>NUCLEOTIDE SEQUENCE [LARGE SCALE GENOMIC DNA]</scope>
    <source>
        <strain evidence="7">cv. Old Blush</strain>
    </source>
</reference>
<evidence type="ECO:0000256" key="1">
    <source>
        <dbReference type="ARBA" id="ARBA00011079"/>
    </source>
</evidence>
<dbReference type="OMA" id="WISEWHE"/>
<protein>
    <submittedName>
        <fullName evidence="6">Putative dipeptidyl-peptidase II</fullName>
        <ecNumber evidence="6">3.4.14.2</ecNumber>
    </submittedName>
</protein>
<dbReference type="GO" id="GO:0070008">
    <property type="term" value="F:serine-type exopeptidase activity"/>
    <property type="evidence" value="ECO:0007669"/>
    <property type="project" value="InterPro"/>
</dbReference>
<evidence type="ECO:0000313" key="6">
    <source>
        <dbReference type="EMBL" id="PRQ44048.1"/>
    </source>
</evidence>
<dbReference type="STRING" id="74649.A0A2P6RC87"/>
<comment type="caution">
    <text evidence="6">The sequence shown here is derived from an EMBL/GenBank/DDBJ whole genome shotgun (WGS) entry which is preliminary data.</text>
</comment>
<evidence type="ECO:0000256" key="3">
    <source>
        <dbReference type="ARBA" id="ARBA00022729"/>
    </source>
</evidence>
<name>A0A2P6RC87_ROSCH</name>
<dbReference type="Pfam" id="PF05577">
    <property type="entry name" value="Peptidase_S28"/>
    <property type="match status" value="1"/>
</dbReference>
<dbReference type="EC" id="3.4.14.2" evidence="6"/>
<keyword evidence="4 6" id="KW-0378">Hydrolase</keyword>
<evidence type="ECO:0000256" key="4">
    <source>
        <dbReference type="ARBA" id="ARBA00022801"/>
    </source>
</evidence>
<organism evidence="6 7">
    <name type="scientific">Rosa chinensis</name>
    <name type="common">China rose</name>
    <dbReference type="NCBI Taxonomy" id="74649"/>
    <lineage>
        <taxon>Eukaryota</taxon>
        <taxon>Viridiplantae</taxon>
        <taxon>Streptophyta</taxon>
        <taxon>Embryophyta</taxon>
        <taxon>Tracheophyta</taxon>
        <taxon>Spermatophyta</taxon>
        <taxon>Magnoliopsida</taxon>
        <taxon>eudicotyledons</taxon>
        <taxon>Gunneridae</taxon>
        <taxon>Pentapetalae</taxon>
        <taxon>rosids</taxon>
        <taxon>fabids</taxon>
        <taxon>Rosales</taxon>
        <taxon>Rosaceae</taxon>
        <taxon>Rosoideae</taxon>
        <taxon>Rosoideae incertae sedis</taxon>
        <taxon>Rosa</taxon>
    </lineage>
</organism>
<comment type="similarity">
    <text evidence="1">Belongs to the peptidase S28 family.</text>
</comment>
<dbReference type="PANTHER" id="PTHR11010">
    <property type="entry name" value="PROTEASE S28 PRO-X CARBOXYPEPTIDASE-RELATED"/>
    <property type="match status" value="1"/>
</dbReference>
<dbReference type="EMBL" id="PDCK01000041">
    <property type="protein sequence ID" value="PRQ44048.1"/>
    <property type="molecule type" value="Genomic_DNA"/>
</dbReference>
<keyword evidence="7" id="KW-1185">Reference proteome</keyword>
<keyword evidence="5" id="KW-0325">Glycoprotein</keyword>
<dbReference type="InterPro" id="IPR008758">
    <property type="entry name" value="Peptidase_S28"/>
</dbReference>
<dbReference type="GO" id="GO:0008239">
    <property type="term" value="F:dipeptidyl-peptidase activity"/>
    <property type="evidence" value="ECO:0007669"/>
    <property type="project" value="UniProtKB-EC"/>
</dbReference>
<keyword evidence="2" id="KW-0645">Protease</keyword>
<dbReference type="Gene3D" id="3.40.50.1820">
    <property type="entry name" value="alpha/beta hydrolase"/>
    <property type="match status" value="1"/>
</dbReference>
<dbReference type="InterPro" id="IPR042269">
    <property type="entry name" value="Ser_carbopepase_S28_SKS"/>
</dbReference>
<evidence type="ECO:0000256" key="5">
    <source>
        <dbReference type="ARBA" id="ARBA00023180"/>
    </source>
</evidence>
<dbReference type="InterPro" id="IPR029058">
    <property type="entry name" value="AB_hydrolase_fold"/>
</dbReference>
<dbReference type="Gene3D" id="1.20.120.980">
    <property type="entry name" value="Serine carboxypeptidase S28, SKS domain"/>
    <property type="match status" value="1"/>
</dbReference>
<dbReference type="Proteomes" id="UP000238479">
    <property type="component" value="Chromosome 3"/>
</dbReference>
<sequence>MACTEMIMQTDGNNEESMFPPSEWQYKDQVSYCEETYGVEPRPTWITTEFGGHDIKRVLRRFGSNIIFFNGLRDPWSGGGVLTNISKRIVAIVAKEGAHHVDLRFKTSEDPEWLNDVRKQEIKIIAKWISEYYHDLADKH</sequence>
<dbReference type="AlphaFoldDB" id="A0A2P6RC87"/>
<accession>A0A2P6RC87</accession>
<dbReference type="PANTHER" id="PTHR11010:SF120">
    <property type="entry name" value="LYSOSOMAL PRO-X CARBOXYPEPTIDASE"/>
    <property type="match status" value="1"/>
</dbReference>
<dbReference type="GO" id="GO:0006508">
    <property type="term" value="P:proteolysis"/>
    <property type="evidence" value="ECO:0007669"/>
    <property type="project" value="UniProtKB-KW"/>
</dbReference>
<evidence type="ECO:0000313" key="7">
    <source>
        <dbReference type="Proteomes" id="UP000238479"/>
    </source>
</evidence>
<gene>
    <name evidence="6" type="ORF">RchiOBHm_Chr3g0474941</name>
</gene>
<evidence type="ECO:0000256" key="2">
    <source>
        <dbReference type="ARBA" id="ARBA00022670"/>
    </source>
</evidence>
<keyword evidence="3" id="KW-0732">Signal</keyword>
<dbReference type="Gramene" id="PRQ44048">
    <property type="protein sequence ID" value="PRQ44048"/>
    <property type="gene ID" value="RchiOBHm_Chr3g0474941"/>
</dbReference>
<proteinExistence type="inferred from homology"/>